<accession>T1RM14</accession>
<dbReference type="GO" id="GO:0005138">
    <property type="term" value="F:interleukin-6 receptor binding"/>
    <property type="evidence" value="ECO:0007669"/>
    <property type="project" value="InterPro"/>
</dbReference>
<comment type="function">
    <text evidence="4">Cytokine with a wide variety of biological functions in immunity, tissue regeneration, and metabolism. Binds to IL6R, then the complex associates to the signaling subunit IL6ST/gp130 to trigger the intracellular IL6-signaling pathway. The interaction with the membrane-bound IL6R and IL6ST stimulates 'classic signaling', whereas the binding of IL6 and soluble IL6R to IL6ST stimulates 'trans-signaling'. Alternatively, 'cluster signaling' occurs when membrane-bound IL6:IL6R complexes on transmitter cells activate IL6ST receptors on neighboring receiver cells.</text>
</comment>
<reference evidence="7" key="1">
    <citation type="submission" date="2012-09" db="EMBL/GenBank/DDBJ databases">
        <title>Cloning and expression analysis of interleukin-6 in red snapper (Lutjanus sanguineus).</title>
        <authorList>
            <person name="Huang P."/>
            <person name="Jian J."/>
            <person name="Wu Z."/>
            <person name="Huang Y."/>
        </authorList>
    </citation>
    <scope>NUCLEOTIDE SEQUENCE</scope>
</reference>
<feature type="signal peptide" evidence="6">
    <location>
        <begin position="1"/>
        <end position="24"/>
    </location>
</feature>
<dbReference type="AlphaFoldDB" id="T1RM14"/>
<sequence length="212" mass="24013">MPSTLNVFLLCAVMLAALLHCAPGVPLDDAPTDGPAGDPSGDLSGDPSFEEGDNPLDQLNNVWEAAIEAIRGHKAAFEDEFQMKYIILGNYKTPSIPDACPHSNFRKEVYLRNFAQGLLTYTVLLKHVEKEYPRKYSSQLDNLIIKIKEKMRHQEKVTALTSSQEEQLLHDIDRPNAFDRKMTAHSIVYNLRNFLVDCKRFIINKLRSPEEV</sequence>
<evidence type="ECO:0000256" key="4">
    <source>
        <dbReference type="ARBA" id="ARBA00023441"/>
    </source>
</evidence>
<dbReference type="GO" id="GO:0005615">
    <property type="term" value="C:extracellular space"/>
    <property type="evidence" value="ECO:0007669"/>
    <property type="project" value="InterPro"/>
</dbReference>
<proteinExistence type="evidence at transcript level"/>
<dbReference type="SUPFAM" id="SSF47266">
    <property type="entry name" value="4-helical cytokines"/>
    <property type="match status" value="1"/>
</dbReference>
<evidence type="ECO:0000313" key="7">
    <source>
        <dbReference type="EMBL" id="AGL39313.1"/>
    </source>
</evidence>
<feature type="chain" id="PRO_5004583909" description="Interleukin-6" evidence="6">
    <location>
        <begin position="25"/>
        <end position="212"/>
    </location>
</feature>
<dbReference type="InterPro" id="IPR009079">
    <property type="entry name" value="4_helix_cytokine-like_core"/>
</dbReference>
<dbReference type="Gene3D" id="1.20.1250.10">
    <property type="match status" value="1"/>
</dbReference>
<protein>
    <recommendedName>
        <fullName evidence="2">Interleukin-6</fullName>
    </recommendedName>
</protein>
<evidence type="ECO:0000256" key="1">
    <source>
        <dbReference type="ARBA" id="ARBA00007432"/>
    </source>
</evidence>
<dbReference type="Pfam" id="PF00489">
    <property type="entry name" value="IL6"/>
    <property type="match status" value="1"/>
</dbReference>
<organism evidence="7">
    <name type="scientific">Lutjanus sanguineus</name>
    <name type="common">humphead snapper</name>
    <dbReference type="NCBI Taxonomy" id="264213"/>
    <lineage>
        <taxon>Eukaryota</taxon>
        <taxon>Metazoa</taxon>
        <taxon>Chordata</taxon>
        <taxon>Craniata</taxon>
        <taxon>Vertebrata</taxon>
        <taxon>Euteleostomi</taxon>
        <taxon>Actinopterygii</taxon>
        <taxon>Neopterygii</taxon>
        <taxon>Teleostei</taxon>
        <taxon>Neoteleostei</taxon>
        <taxon>Acanthomorphata</taxon>
        <taxon>Eupercaria</taxon>
        <taxon>Lutjaniformes</taxon>
        <taxon>Lutjanidae</taxon>
        <taxon>Lutjanus</taxon>
    </lineage>
</organism>
<evidence type="ECO:0000256" key="6">
    <source>
        <dbReference type="SAM" id="SignalP"/>
    </source>
</evidence>
<keyword evidence="3" id="KW-0011">Acute phase</keyword>
<feature type="region of interest" description="Disordered" evidence="5">
    <location>
        <begin position="30"/>
        <end position="51"/>
    </location>
</feature>
<evidence type="ECO:0000256" key="5">
    <source>
        <dbReference type="SAM" id="MobiDB-lite"/>
    </source>
</evidence>
<keyword evidence="6" id="KW-0732">Signal</keyword>
<evidence type="ECO:0000256" key="2">
    <source>
        <dbReference type="ARBA" id="ARBA00019464"/>
    </source>
</evidence>
<dbReference type="InterPro" id="IPR003574">
    <property type="entry name" value="IL-6-like"/>
</dbReference>
<evidence type="ECO:0000256" key="3">
    <source>
        <dbReference type="ARBA" id="ARBA00022486"/>
    </source>
</evidence>
<dbReference type="GO" id="GO:0006953">
    <property type="term" value="P:acute-phase response"/>
    <property type="evidence" value="ECO:0007669"/>
    <property type="project" value="UniProtKB-KW"/>
</dbReference>
<name>T1RM14_9TELE</name>
<dbReference type="GO" id="GO:0030154">
    <property type="term" value="P:cell differentiation"/>
    <property type="evidence" value="ECO:0007669"/>
    <property type="project" value="InterPro"/>
</dbReference>
<dbReference type="PANTHER" id="PTHR48494:SF1">
    <property type="entry name" value="INTERLEUKIN-6"/>
    <property type="match status" value="1"/>
</dbReference>
<dbReference type="EMBL" id="JX683126">
    <property type="protein sequence ID" value="AGL39313.1"/>
    <property type="molecule type" value="mRNA"/>
</dbReference>
<feature type="compositionally biased region" description="Low complexity" evidence="5">
    <location>
        <begin position="30"/>
        <end position="42"/>
    </location>
</feature>
<comment type="similarity">
    <text evidence="1">Belongs to the IL-6 superfamily.</text>
</comment>
<dbReference type="PANTHER" id="PTHR48494">
    <property type="entry name" value="INTERLEUKIN-6"/>
    <property type="match status" value="1"/>
</dbReference>
<gene>
    <name evidence="7" type="primary">IL6</name>
</gene>